<gene>
    <name evidence="4" type="ORF">DDZ18_01870</name>
</gene>
<dbReference type="PANTHER" id="PTHR35869:SF1">
    <property type="entry name" value="OUTER-MEMBRANE LIPOPROTEIN CARRIER PROTEIN"/>
    <property type="match status" value="1"/>
</dbReference>
<dbReference type="Proteomes" id="UP000245168">
    <property type="component" value="Unassembled WGS sequence"/>
</dbReference>
<evidence type="ECO:0000313" key="5">
    <source>
        <dbReference type="Proteomes" id="UP000245168"/>
    </source>
</evidence>
<dbReference type="AlphaFoldDB" id="A0A2U2BWK0"/>
<keyword evidence="4" id="KW-0449">Lipoprotein</keyword>
<feature type="compositionally biased region" description="Low complexity" evidence="2">
    <location>
        <begin position="57"/>
        <end position="72"/>
    </location>
</feature>
<organism evidence="4 5">
    <name type="scientific">Marinicauda salina</name>
    <dbReference type="NCBI Taxonomy" id="2135793"/>
    <lineage>
        <taxon>Bacteria</taxon>
        <taxon>Pseudomonadati</taxon>
        <taxon>Pseudomonadota</taxon>
        <taxon>Alphaproteobacteria</taxon>
        <taxon>Maricaulales</taxon>
        <taxon>Maricaulaceae</taxon>
        <taxon>Marinicauda</taxon>
    </lineage>
</organism>
<feature type="compositionally biased region" description="Low complexity" evidence="2">
    <location>
        <begin position="25"/>
        <end position="49"/>
    </location>
</feature>
<evidence type="ECO:0000313" key="4">
    <source>
        <dbReference type="EMBL" id="PWE18377.1"/>
    </source>
</evidence>
<evidence type="ECO:0000256" key="1">
    <source>
        <dbReference type="ARBA" id="ARBA00022729"/>
    </source>
</evidence>
<dbReference type="Pfam" id="PF03548">
    <property type="entry name" value="LolA"/>
    <property type="match status" value="1"/>
</dbReference>
<dbReference type="SUPFAM" id="SSF89392">
    <property type="entry name" value="Prokaryotic lipoproteins and lipoprotein localization factors"/>
    <property type="match status" value="1"/>
</dbReference>
<comment type="caution">
    <text evidence="4">The sequence shown here is derived from an EMBL/GenBank/DDBJ whole genome shotgun (WGS) entry which is preliminary data.</text>
</comment>
<proteinExistence type="predicted"/>
<feature type="region of interest" description="Disordered" evidence="2">
    <location>
        <begin position="20"/>
        <end position="84"/>
    </location>
</feature>
<protein>
    <submittedName>
        <fullName evidence="4">Outer membrane lipoprotein carrier protein LolA</fullName>
    </submittedName>
</protein>
<keyword evidence="5" id="KW-1185">Reference proteome</keyword>
<feature type="signal peptide" evidence="3">
    <location>
        <begin position="1"/>
        <end position="17"/>
    </location>
</feature>
<dbReference type="Gene3D" id="2.50.20.10">
    <property type="entry name" value="Lipoprotein localisation LolA/LolB/LppX"/>
    <property type="match status" value="1"/>
</dbReference>
<accession>A0A2U2BWK0</accession>
<sequence length="273" mass="28856">MTNLALLLSTLASLAQAGEALPAGDAPAETPPAESAESAPAETDAGAAAEEPDAEPLTDGAAAALDDPAPETLEADDGTDRADSEEIARVQAWLDGLDTLSGRFTQVAADGETTQGTVHLDRPGRARFDYDDPTPVLLVADGTTVAVADLALETIDRAPIRATPMRWLLAEDLDLAASGAVVEAERYDDELFVSLEDPEGETEGRLTLVFADPDPDAPAGTMTLRGWYAVDAMGGLTQITLDEVERGGDLDPRLFILDDEDVMGDDRRRGRRR</sequence>
<feature type="chain" id="PRO_5015501123" evidence="3">
    <location>
        <begin position="18"/>
        <end position="273"/>
    </location>
</feature>
<dbReference type="InterPro" id="IPR029046">
    <property type="entry name" value="LolA/LolB/LppX"/>
</dbReference>
<dbReference type="PANTHER" id="PTHR35869">
    <property type="entry name" value="OUTER-MEMBRANE LIPOPROTEIN CARRIER PROTEIN"/>
    <property type="match status" value="1"/>
</dbReference>
<dbReference type="EMBL" id="QEXV01000001">
    <property type="protein sequence ID" value="PWE18377.1"/>
    <property type="molecule type" value="Genomic_DNA"/>
</dbReference>
<evidence type="ECO:0000256" key="2">
    <source>
        <dbReference type="SAM" id="MobiDB-lite"/>
    </source>
</evidence>
<dbReference type="CDD" id="cd16325">
    <property type="entry name" value="LolA"/>
    <property type="match status" value="1"/>
</dbReference>
<dbReference type="RefSeq" id="WP_109251652.1">
    <property type="nucleotide sequence ID" value="NZ_QEXV01000001.1"/>
</dbReference>
<dbReference type="OrthoDB" id="9800501at2"/>
<reference evidence="5" key="1">
    <citation type="submission" date="2018-05" db="EMBL/GenBank/DDBJ databases">
        <authorList>
            <person name="Liu B.-T."/>
        </authorList>
    </citation>
    <scope>NUCLEOTIDE SEQUENCE [LARGE SCALE GENOMIC DNA]</scope>
    <source>
        <strain evidence="5">WD6-1</strain>
    </source>
</reference>
<name>A0A2U2BWK0_9PROT</name>
<dbReference type="InterPro" id="IPR004564">
    <property type="entry name" value="OM_lipoprot_carrier_LolA-like"/>
</dbReference>
<evidence type="ECO:0000256" key="3">
    <source>
        <dbReference type="SAM" id="SignalP"/>
    </source>
</evidence>
<keyword evidence="1 3" id="KW-0732">Signal</keyword>